<reference evidence="2 3" key="1">
    <citation type="submission" date="2019-10" db="EMBL/GenBank/DDBJ databases">
        <title>A soil myxobacterium in the family Polyangiaceae.</title>
        <authorList>
            <person name="Li Y."/>
            <person name="Wang J."/>
        </authorList>
    </citation>
    <scope>NUCLEOTIDE SEQUENCE [LARGE SCALE GENOMIC DNA]</scope>
    <source>
        <strain evidence="2 3">DSM 14734</strain>
    </source>
</reference>
<sequence length="130" mass="14390">MLRAVYADLTRIGEFAADDMVLHRADRAFYREAAAGRVVGREAAVRHERDLIRSTGGTLVMDVEQIVANDHFGAVFGVLRARREDGATLAVPFCGLWRFREGLILEHWENAYDLAAVQAFLSGEASAVRA</sequence>
<evidence type="ECO:0000259" key="1">
    <source>
        <dbReference type="Pfam" id="PF12680"/>
    </source>
</evidence>
<organism evidence="2 3">
    <name type="scientific">Polyangium spumosum</name>
    <dbReference type="NCBI Taxonomy" id="889282"/>
    <lineage>
        <taxon>Bacteria</taxon>
        <taxon>Pseudomonadati</taxon>
        <taxon>Myxococcota</taxon>
        <taxon>Polyangia</taxon>
        <taxon>Polyangiales</taxon>
        <taxon>Polyangiaceae</taxon>
        <taxon>Polyangium</taxon>
    </lineage>
</organism>
<evidence type="ECO:0000313" key="2">
    <source>
        <dbReference type="EMBL" id="MRG97049.1"/>
    </source>
</evidence>
<name>A0A6N7PYT8_9BACT</name>
<evidence type="ECO:0000313" key="3">
    <source>
        <dbReference type="Proteomes" id="UP000440224"/>
    </source>
</evidence>
<dbReference type="RefSeq" id="WP_153823968.1">
    <property type="nucleotide sequence ID" value="NZ_WJIE01000015.1"/>
</dbReference>
<dbReference type="EMBL" id="WJIE01000015">
    <property type="protein sequence ID" value="MRG97049.1"/>
    <property type="molecule type" value="Genomic_DNA"/>
</dbReference>
<accession>A0A6N7PYT8</accession>
<dbReference type="AlphaFoldDB" id="A0A6N7PYT8"/>
<comment type="caution">
    <text evidence="2">The sequence shown here is derived from an EMBL/GenBank/DDBJ whole genome shotgun (WGS) entry which is preliminary data.</text>
</comment>
<dbReference type="InterPro" id="IPR032710">
    <property type="entry name" value="NTF2-like_dom_sf"/>
</dbReference>
<feature type="domain" description="SnoaL-like" evidence="1">
    <location>
        <begin position="8"/>
        <end position="107"/>
    </location>
</feature>
<dbReference type="Gene3D" id="3.10.450.50">
    <property type="match status" value="1"/>
</dbReference>
<dbReference type="Proteomes" id="UP000440224">
    <property type="component" value="Unassembled WGS sequence"/>
</dbReference>
<proteinExistence type="predicted"/>
<keyword evidence="3" id="KW-1185">Reference proteome</keyword>
<protein>
    <submittedName>
        <fullName evidence="2">Nuclear transport factor 2 family protein</fullName>
    </submittedName>
</protein>
<gene>
    <name evidence="2" type="ORF">GF068_34760</name>
</gene>
<dbReference type="Pfam" id="PF12680">
    <property type="entry name" value="SnoaL_2"/>
    <property type="match status" value="1"/>
</dbReference>
<dbReference type="OrthoDB" id="129343at2"/>
<dbReference type="InterPro" id="IPR037401">
    <property type="entry name" value="SnoaL-like"/>
</dbReference>
<dbReference type="SUPFAM" id="SSF54427">
    <property type="entry name" value="NTF2-like"/>
    <property type="match status" value="1"/>
</dbReference>